<dbReference type="GO" id="GO:0003824">
    <property type="term" value="F:catalytic activity"/>
    <property type="evidence" value="ECO:0007669"/>
    <property type="project" value="InterPro"/>
</dbReference>
<reference evidence="1 2" key="1">
    <citation type="submission" date="2017-08" db="EMBL/GenBank/DDBJ databases">
        <title>Fine stratification of microbial communities through a metagenomic profile of the photic zone.</title>
        <authorList>
            <person name="Haro-Moreno J.M."/>
            <person name="Lopez-Perez M."/>
            <person name="De La Torre J."/>
            <person name="Picazo A."/>
            <person name="Camacho A."/>
            <person name="Rodriguez-Valera F."/>
        </authorList>
    </citation>
    <scope>NUCLEOTIDE SEQUENCE [LARGE SCALE GENOMIC DNA]</scope>
    <source>
        <strain evidence="1">MED-G28</strain>
    </source>
</reference>
<dbReference type="InterPro" id="IPR035994">
    <property type="entry name" value="Nucleoside_phosphorylase_sf"/>
</dbReference>
<accession>A0A2A5WD48</accession>
<dbReference type="EMBL" id="NTJZ01000004">
    <property type="protein sequence ID" value="PDH34204.1"/>
    <property type="molecule type" value="Genomic_DNA"/>
</dbReference>
<evidence type="ECO:0000313" key="1">
    <source>
        <dbReference type="EMBL" id="PDH34204.1"/>
    </source>
</evidence>
<protein>
    <submittedName>
        <fullName evidence="1">Uncharacterized protein</fullName>
    </submittedName>
</protein>
<dbReference type="GO" id="GO:0009116">
    <property type="term" value="P:nucleoside metabolic process"/>
    <property type="evidence" value="ECO:0007669"/>
    <property type="project" value="InterPro"/>
</dbReference>
<gene>
    <name evidence="1" type="ORF">CNF02_05250</name>
</gene>
<dbReference type="Proteomes" id="UP000219329">
    <property type="component" value="Unassembled WGS sequence"/>
</dbReference>
<dbReference type="Gene3D" id="3.40.50.1580">
    <property type="entry name" value="Nucleoside phosphorylase domain"/>
    <property type="match status" value="1"/>
</dbReference>
<proteinExistence type="predicted"/>
<sequence length="284" mass="31654">MVSLQNVNLVFAHKFEAQAVLDFFSLELVDNKEFKIYQNKNGMQAVITGMGFENAKSATAKLGERTLEVGTQNDLNMQVAARAWLNIGIAGHPEADIGTGFLASKIIHRNSGDTNFTVPVLSGLENATVVTVDKPELVYPENAVYEMEAAGFWVSAIEHTSLEFVQVLKIVSDNKKQSIDTVTKELVVDLIRGKLETISDCCAQLQSLVNEYDKAYSLDVASIEIIKSCLESYHFTVTQKIQLKRLVQRYSAIDLFAQLRKITELTFSSSNELIKELSEHLSRQ</sequence>
<name>A0A2A5WD48_9GAMM</name>
<evidence type="ECO:0000313" key="2">
    <source>
        <dbReference type="Proteomes" id="UP000219329"/>
    </source>
</evidence>
<comment type="caution">
    <text evidence="1">The sequence shown here is derived from an EMBL/GenBank/DDBJ whole genome shotgun (WGS) entry which is preliminary data.</text>
</comment>
<dbReference type="AlphaFoldDB" id="A0A2A5WD48"/>
<organism evidence="1 2">
    <name type="scientific">OM182 bacterium MED-G28</name>
    <dbReference type="NCBI Taxonomy" id="1986256"/>
    <lineage>
        <taxon>Bacteria</taxon>
        <taxon>Pseudomonadati</taxon>
        <taxon>Pseudomonadota</taxon>
        <taxon>Gammaproteobacteria</taxon>
        <taxon>OMG group</taxon>
        <taxon>OM182 clade</taxon>
    </lineage>
</organism>